<dbReference type="InterPro" id="IPR041492">
    <property type="entry name" value="HAD_2"/>
</dbReference>
<organism evidence="1 2">
    <name type="scientific">candidate division WOR_3 bacterium SM1_77</name>
    <dbReference type="NCBI Taxonomy" id="1703778"/>
    <lineage>
        <taxon>Bacteria</taxon>
        <taxon>Bacteria division WOR-3</taxon>
    </lineage>
</organism>
<evidence type="ECO:0000313" key="2">
    <source>
        <dbReference type="Proteomes" id="UP000050975"/>
    </source>
</evidence>
<dbReference type="SFLD" id="SFLDS00003">
    <property type="entry name" value="Haloacid_Dehalogenase"/>
    <property type="match status" value="1"/>
</dbReference>
<dbReference type="Gene3D" id="1.10.150.240">
    <property type="entry name" value="Putative phosphatase, domain 2"/>
    <property type="match status" value="1"/>
</dbReference>
<dbReference type="AlphaFoldDB" id="A0A0S8JYV8"/>
<dbReference type="InterPro" id="IPR050155">
    <property type="entry name" value="HAD-like_hydrolase_sf"/>
</dbReference>
<dbReference type="PANTHER" id="PTHR43434:SF20">
    <property type="entry name" value="5'-NUCLEOTIDASE"/>
    <property type="match status" value="1"/>
</dbReference>
<dbReference type="Pfam" id="PF13419">
    <property type="entry name" value="HAD_2"/>
    <property type="match status" value="1"/>
</dbReference>
<reference evidence="1 2" key="1">
    <citation type="journal article" date="2015" name="Microbiome">
        <title>Genomic resolution of linkages in carbon, nitrogen, and sulfur cycling among widespread estuary sediment bacteria.</title>
        <authorList>
            <person name="Baker B.J."/>
            <person name="Lazar C.S."/>
            <person name="Teske A.P."/>
            <person name="Dick G.J."/>
        </authorList>
    </citation>
    <scope>NUCLEOTIDE SEQUENCE [LARGE SCALE GENOMIC DNA]</scope>
    <source>
        <strain evidence="1">SM1_77</strain>
    </source>
</reference>
<dbReference type="InterPro" id="IPR023198">
    <property type="entry name" value="PGP-like_dom2"/>
</dbReference>
<dbReference type="InterPro" id="IPR023214">
    <property type="entry name" value="HAD_sf"/>
</dbReference>
<dbReference type="EMBL" id="LJVE01000039">
    <property type="protein sequence ID" value="KPL14690.1"/>
    <property type="molecule type" value="Genomic_DNA"/>
</dbReference>
<comment type="caution">
    <text evidence="1">The sequence shown here is derived from an EMBL/GenBank/DDBJ whole genome shotgun (WGS) entry which is preliminary data.</text>
</comment>
<dbReference type="GO" id="GO:0005829">
    <property type="term" value="C:cytosol"/>
    <property type="evidence" value="ECO:0007669"/>
    <property type="project" value="TreeGrafter"/>
</dbReference>
<dbReference type="SUPFAM" id="SSF56784">
    <property type="entry name" value="HAD-like"/>
    <property type="match status" value="1"/>
</dbReference>
<dbReference type="Gene3D" id="3.40.50.1000">
    <property type="entry name" value="HAD superfamily/HAD-like"/>
    <property type="match status" value="1"/>
</dbReference>
<evidence type="ECO:0000313" key="1">
    <source>
        <dbReference type="EMBL" id="KPL14690.1"/>
    </source>
</evidence>
<gene>
    <name evidence="1" type="ORF">AMJ74_02925</name>
</gene>
<dbReference type="GO" id="GO:0004713">
    <property type="term" value="F:protein tyrosine kinase activity"/>
    <property type="evidence" value="ECO:0007669"/>
    <property type="project" value="TreeGrafter"/>
</dbReference>
<dbReference type="PANTHER" id="PTHR43434">
    <property type="entry name" value="PHOSPHOGLYCOLATE PHOSPHATASE"/>
    <property type="match status" value="1"/>
</dbReference>
<accession>A0A0S8JYV8</accession>
<dbReference type="InterPro" id="IPR036412">
    <property type="entry name" value="HAD-like_sf"/>
</dbReference>
<proteinExistence type="predicted"/>
<sequence length="221" mass="24783">MKQYEVFLFDLDGTLTDPKAGIVNSILYALDKLGIPETGPKYLEKFIGPPLLESFKKYYGFSDEKARQAVSYYRIYFADKGIFENNIYEGIDDILTKLDELGCQLILATSKPTIYAERILEHFRLHQYFDLVVGSNMDLTRTSKVEVIEEILDSIVLSSKDCCVLIGDREDDIRGAKSSGIDSVAVTYGYGSPGELHDVAPTYTVHTVSELNSLLLGLVKR</sequence>
<dbReference type="PATRIC" id="fig|1703778.3.peg.180"/>
<protein>
    <submittedName>
        <fullName evidence="1">5'-nucleotidase</fullName>
    </submittedName>
</protein>
<dbReference type="Proteomes" id="UP000050975">
    <property type="component" value="Unassembled WGS sequence"/>
</dbReference>
<name>A0A0S8JYV8_UNCW3</name>
<dbReference type="SFLD" id="SFLDG01129">
    <property type="entry name" value="C1.5:_HAD__Beta-PGM__Phosphata"/>
    <property type="match status" value="1"/>
</dbReference>